<dbReference type="Proteomes" id="UP000009296">
    <property type="component" value="Chromosome"/>
</dbReference>
<keyword evidence="1" id="KW-0812">Transmembrane</keyword>
<evidence type="ECO:0000256" key="1">
    <source>
        <dbReference type="SAM" id="Phobius"/>
    </source>
</evidence>
<organism evidence="2 3">
    <name type="scientific">Methanothermococcus okinawensis (strain DSM 14208 / JCM 11175 / IH1)</name>
    <dbReference type="NCBI Taxonomy" id="647113"/>
    <lineage>
        <taxon>Archaea</taxon>
        <taxon>Methanobacteriati</taxon>
        <taxon>Methanobacteriota</taxon>
        <taxon>Methanomada group</taxon>
        <taxon>Methanococci</taxon>
        <taxon>Methanococcales</taxon>
        <taxon>Methanococcaceae</taxon>
        <taxon>Methanothermococcus</taxon>
    </lineage>
</organism>
<evidence type="ECO:0000313" key="2">
    <source>
        <dbReference type="EMBL" id="AEH06355.1"/>
    </source>
</evidence>
<dbReference type="KEGG" id="mok:Metok_0366"/>
<feature type="transmembrane region" description="Helical" evidence="1">
    <location>
        <begin position="203"/>
        <end position="221"/>
    </location>
</feature>
<dbReference type="GeneID" id="10772489"/>
<dbReference type="RefSeq" id="WP_013866541.1">
    <property type="nucleotide sequence ID" value="NC_015636.1"/>
</dbReference>
<dbReference type="HOGENOM" id="CLU_1243031_0_0_2"/>
<dbReference type="STRING" id="647113.Metok_0366"/>
<dbReference type="OrthoDB" id="383577at2157"/>
<keyword evidence="1" id="KW-1133">Transmembrane helix</keyword>
<keyword evidence="1" id="KW-0472">Membrane</keyword>
<reference evidence="2" key="1">
    <citation type="submission" date="2011-05" db="EMBL/GenBank/DDBJ databases">
        <title>Complete sequence of chromosome of Methanothermococcus okinawensis IH1.</title>
        <authorList>
            <consortium name="US DOE Joint Genome Institute"/>
            <person name="Lucas S."/>
            <person name="Han J."/>
            <person name="Lapidus A."/>
            <person name="Cheng J.-F."/>
            <person name="Goodwin L."/>
            <person name="Pitluck S."/>
            <person name="Peters L."/>
            <person name="Mikhailova N."/>
            <person name="Held B."/>
            <person name="Han C."/>
            <person name="Tapia R."/>
            <person name="Land M."/>
            <person name="Hauser L."/>
            <person name="Kyrpides N."/>
            <person name="Ivanova N."/>
            <person name="Pagani I."/>
            <person name="Sieprawska-Lupa M."/>
            <person name="Takai K."/>
            <person name="Miyazaki J."/>
            <person name="Whitman W."/>
            <person name="Woyke T."/>
        </authorList>
    </citation>
    <scope>NUCLEOTIDE SEQUENCE [LARGE SCALE GENOMIC DNA]</scope>
    <source>
        <strain evidence="2">IH1</strain>
    </source>
</reference>
<dbReference type="AlphaFoldDB" id="F8AKM2"/>
<name>F8AKM2_METOI</name>
<evidence type="ECO:0000313" key="3">
    <source>
        <dbReference type="Proteomes" id="UP000009296"/>
    </source>
</evidence>
<accession>F8AKM2</accession>
<keyword evidence="3" id="KW-1185">Reference proteome</keyword>
<dbReference type="EMBL" id="CP002792">
    <property type="protein sequence ID" value="AEH06355.1"/>
    <property type="molecule type" value="Genomic_DNA"/>
</dbReference>
<gene>
    <name evidence="2" type="ordered locus">Metok_0366</name>
</gene>
<protein>
    <submittedName>
        <fullName evidence="2">Uncharacterized protein</fullName>
    </submittedName>
</protein>
<dbReference type="eggNOG" id="arCOG12471">
    <property type="taxonomic scope" value="Archaea"/>
</dbReference>
<sequence length="237" mass="27726">MRMRLIFILFLFLLYMSSFAFAENTGNITKNIVNESVQSIQNKTYSIFKDVKSIKYDYRLLDKTNYGKIYKASNDFDVHIISAHENSSISLAYKEKCFIIYDSVYLDVFNKNNKNLALFVYVNNDTLKEYNFSDSYVKFKFNFNGEVNKVRFRVICNSNKTANDTIFDTGCLTVIHQDYIDYYNEEQKTYTKVEVGQLILSKIVYFISGGILALVLAILIARREKKRKENEILAGWQ</sequence>
<proteinExistence type="predicted"/>